<evidence type="ECO:0000256" key="1">
    <source>
        <dbReference type="SAM" id="MobiDB-lite"/>
    </source>
</evidence>
<sequence length="159" mass="17458">MTTAPVDRLTEPTNDDMMPDLVELILNGNLYSPTYWVNMILANSINVDPLSYTTNYLAGDWQAMQRAAKAIRSLSKYSGDYAREISSAVDETDGNWKGNAAQSSPSRAKPNSSDCAKNRRHWSPLPPASRSRLLPDRRQRLLPPPTSIPAPANPTATGS</sequence>
<reference evidence="2 3" key="1">
    <citation type="journal article" date="2019" name="ACS Chem. Biol.">
        <title>Identification and Mobilization of a Cryptic Antibiotic Biosynthesis Gene Locus from a Human-Pathogenic Nocardia Isolate.</title>
        <authorList>
            <person name="Herisse M."/>
            <person name="Ishida K."/>
            <person name="Porter J.L."/>
            <person name="Howden B."/>
            <person name="Hertweck C."/>
            <person name="Stinear T.P."/>
            <person name="Pidot S.J."/>
        </authorList>
    </citation>
    <scope>NUCLEOTIDE SEQUENCE [LARGE SCALE GENOMIC DNA]</scope>
    <source>
        <strain evidence="2 3">AUSMDU00024985</strain>
    </source>
</reference>
<proteinExistence type="predicted"/>
<protein>
    <submittedName>
        <fullName evidence="2">Uncharacterized protein</fullName>
    </submittedName>
</protein>
<dbReference type="RefSeq" id="WP_167460397.1">
    <property type="nucleotide sequence ID" value="NZ_CP046171.1"/>
</dbReference>
<gene>
    <name evidence="2" type="ORF">F5X71_01970</name>
</gene>
<accession>A0A6G9XK09</accession>
<evidence type="ECO:0000313" key="3">
    <source>
        <dbReference type="Proteomes" id="UP000501705"/>
    </source>
</evidence>
<name>A0A6G9XK09_NOCBR</name>
<feature type="compositionally biased region" description="Pro residues" evidence="1">
    <location>
        <begin position="142"/>
        <end position="152"/>
    </location>
</feature>
<evidence type="ECO:0000313" key="2">
    <source>
        <dbReference type="EMBL" id="QIS01247.1"/>
    </source>
</evidence>
<dbReference type="AlphaFoldDB" id="A0A6G9XK09"/>
<dbReference type="EMBL" id="CP046171">
    <property type="protein sequence ID" value="QIS01247.1"/>
    <property type="molecule type" value="Genomic_DNA"/>
</dbReference>
<feature type="compositionally biased region" description="Polar residues" evidence="1">
    <location>
        <begin position="100"/>
        <end position="115"/>
    </location>
</feature>
<feature type="region of interest" description="Disordered" evidence="1">
    <location>
        <begin position="89"/>
        <end position="159"/>
    </location>
</feature>
<organism evidence="2 3">
    <name type="scientific">Nocardia brasiliensis</name>
    <dbReference type="NCBI Taxonomy" id="37326"/>
    <lineage>
        <taxon>Bacteria</taxon>
        <taxon>Bacillati</taxon>
        <taxon>Actinomycetota</taxon>
        <taxon>Actinomycetes</taxon>
        <taxon>Mycobacteriales</taxon>
        <taxon>Nocardiaceae</taxon>
        <taxon>Nocardia</taxon>
    </lineage>
</organism>
<dbReference type="Proteomes" id="UP000501705">
    <property type="component" value="Chromosome"/>
</dbReference>